<evidence type="ECO:0000256" key="1">
    <source>
        <dbReference type="ARBA" id="ARBA00001849"/>
    </source>
</evidence>
<dbReference type="NCBIfam" id="TIGR02063">
    <property type="entry name" value="RNase_R"/>
    <property type="match status" value="1"/>
</dbReference>
<dbReference type="GO" id="GO:0005829">
    <property type="term" value="C:cytosol"/>
    <property type="evidence" value="ECO:0007669"/>
    <property type="project" value="TreeGrafter"/>
</dbReference>
<dbReference type="Pfam" id="PF17876">
    <property type="entry name" value="CSD2"/>
    <property type="match status" value="1"/>
</dbReference>
<dbReference type="SMART" id="SM00357">
    <property type="entry name" value="CSP"/>
    <property type="match status" value="1"/>
</dbReference>
<dbReference type="GO" id="GO:0003723">
    <property type="term" value="F:RNA binding"/>
    <property type="evidence" value="ECO:0007669"/>
    <property type="project" value="UniProtKB-UniRule"/>
</dbReference>
<evidence type="ECO:0000256" key="3">
    <source>
        <dbReference type="ARBA" id="ARBA00022490"/>
    </source>
</evidence>
<dbReference type="GO" id="GO:0008859">
    <property type="term" value="F:exoribonuclease II activity"/>
    <property type="evidence" value="ECO:0007669"/>
    <property type="project" value="UniProtKB-UniRule"/>
</dbReference>
<dbReference type="Pfam" id="PF08206">
    <property type="entry name" value="OB_RNB"/>
    <property type="match status" value="1"/>
</dbReference>
<dbReference type="InterPro" id="IPR011805">
    <property type="entry name" value="RNase_R"/>
</dbReference>
<dbReference type="InterPro" id="IPR001900">
    <property type="entry name" value="RNase_II/R"/>
</dbReference>
<evidence type="ECO:0000259" key="10">
    <source>
        <dbReference type="PROSITE" id="PS50126"/>
    </source>
</evidence>
<comment type="catalytic activity">
    <reaction evidence="1 8">
        <text>Exonucleolytic cleavage in the 3'- to 5'-direction to yield nucleoside 5'-phosphates.</text>
        <dbReference type="EC" id="3.1.13.1"/>
    </reaction>
</comment>
<gene>
    <name evidence="8 11" type="primary">rnr</name>
    <name evidence="11" type="ORF">HMPREF9123_0132</name>
</gene>
<comment type="similarity">
    <text evidence="8">Belongs to the RNR ribonuclease family. RNase R subfamily.</text>
</comment>
<feature type="region of interest" description="Disordered" evidence="9">
    <location>
        <begin position="724"/>
        <end position="882"/>
    </location>
</feature>
<sequence length="882" mass="98544">MRKTKKKDNALNLREKDPFLARERQRYEFPLPSREWIIEIIEKEGVPLGMPALAAMLSVKEDEYVFFERRLKAMARDGQVLINRRGAVCAAQKLELVKCRVEAHKDGFGFAVPLDKQPKQADFVLYEREMRDLMHGDIITVRPAGTDRRGRREGQVLDIIERAQTEVVGRFYIEHGVAIMEPEDKRLCQSVILEPDSVAAFKPQPGQVVSARIESYPHNHQPAVAKLLEVLGDYADSGMEIEIAVRKHRLPHEFSPECAASAAKIPDKVRPAERKGREDLRDLPLITIDGATARDFDDAVYAEKQGRNYRLVVAIADVSHYVRPGSSIDRDAYERATSVYFPRRVIPMLPENLSNGICSLNPEVERLCMVCDMTVTYAGNIKAYRFYPAVMRSHARLTYDQVWQNIEAGGDYPHKAQIETLYKLFQILHKKRRQRGAMEFETVETQMLFDDNGKIERIIPVERNDAHKLIEECMLAANVCAADFLLAHKRRALFRNHLGPTPEKLAALREQLALLGLALGGGDKPTPKDYAELSDKIAGRPDRELIQTMLLRSMQQAVYEAENQGHFGLAYEHYAHFTSPIRRYPDLMVHRAIRALLEGGEYAPPSWNEAAVHTSACERRADEASRDVESWLKTYYMRDKVGEVFEGRITGMANFGLFVTLDGIHIEGMVHISDLGEDYFNYRPEAMRIEGERSGIRFEMGGRVTVRVARADLDTSKIDLTLVTGGQTKRGKNKNAAAGRQKPSENTERPSEKSKNGGQAPTPAAPPDTATKRPSEKSPAAESENQSGKTRPCKAKTAEGAAQTPSPAAREPEPSSQTAKTARVLATVNGRITLVSGKPAPTPPPAETAPADGGKQNPAAKRRKKSTAKNRSSGKTADGKKR</sequence>
<evidence type="ECO:0000256" key="4">
    <source>
        <dbReference type="ARBA" id="ARBA00022722"/>
    </source>
</evidence>
<protein>
    <recommendedName>
        <fullName evidence="8">Ribonuclease R</fullName>
        <shortName evidence="8">RNase R</shortName>
        <ecNumber evidence="8">3.1.13.1</ecNumber>
    </recommendedName>
</protein>
<dbReference type="InterPro" id="IPR003029">
    <property type="entry name" value="S1_domain"/>
</dbReference>
<dbReference type="PANTHER" id="PTHR23355:SF9">
    <property type="entry name" value="DIS3-LIKE EXONUCLEASE 2"/>
    <property type="match status" value="1"/>
</dbReference>
<keyword evidence="3 8" id="KW-0963">Cytoplasm</keyword>
<dbReference type="InterPro" id="IPR050180">
    <property type="entry name" value="RNR_Ribonuclease"/>
</dbReference>
<dbReference type="SMART" id="SM00955">
    <property type="entry name" value="RNB"/>
    <property type="match status" value="1"/>
</dbReference>
<dbReference type="PROSITE" id="PS50126">
    <property type="entry name" value="S1"/>
    <property type="match status" value="1"/>
</dbReference>
<accession>F2B8Q7</accession>
<dbReference type="HAMAP" id="MF_01895">
    <property type="entry name" value="RNase_R"/>
    <property type="match status" value="1"/>
</dbReference>
<dbReference type="PANTHER" id="PTHR23355">
    <property type="entry name" value="RIBONUCLEASE"/>
    <property type="match status" value="1"/>
</dbReference>
<dbReference type="GO" id="GO:0006402">
    <property type="term" value="P:mRNA catabolic process"/>
    <property type="evidence" value="ECO:0007669"/>
    <property type="project" value="TreeGrafter"/>
</dbReference>
<dbReference type="SMART" id="SM00316">
    <property type="entry name" value="S1"/>
    <property type="match status" value="1"/>
</dbReference>
<proteinExistence type="inferred from homology"/>
<dbReference type="SUPFAM" id="SSF50249">
    <property type="entry name" value="Nucleic acid-binding proteins"/>
    <property type="match status" value="4"/>
</dbReference>
<reference evidence="11 12" key="1">
    <citation type="submission" date="2011-02" db="EMBL/GenBank/DDBJ databases">
        <authorList>
            <person name="Muzny D."/>
            <person name="Qin X."/>
            <person name="Deng J."/>
            <person name="Jiang H."/>
            <person name="Liu Y."/>
            <person name="Qu J."/>
            <person name="Song X.-Z."/>
            <person name="Zhang L."/>
            <person name="Thornton R."/>
            <person name="Coyle M."/>
            <person name="Francisco L."/>
            <person name="Jackson L."/>
            <person name="Javaid M."/>
            <person name="Korchina V."/>
            <person name="Kovar C."/>
            <person name="Mata R."/>
            <person name="Mathew T."/>
            <person name="Ngo R."/>
            <person name="Nguyen L."/>
            <person name="Nguyen N."/>
            <person name="Okwuonu G."/>
            <person name="Ongeri F."/>
            <person name="Pham C."/>
            <person name="Simmons D."/>
            <person name="Wilczek-Boney K."/>
            <person name="Hale W."/>
            <person name="Jakkamsetti A."/>
            <person name="Pham P."/>
            <person name="Ruth R."/>
            <person name="San Lucas F."/>
            <person name="Warren J."/>
            <person name="Zhang J."/>
            <person name="Zhao Z."/>
            <person name="Zhou C."/>
            <person name="Zhu D."/>
            <person name="Lee S."/>
            <person name="Bess C."/>
            <person name="Blankenburg K."/>
            <person name="Forbes L."/>
            <person name="Fu Q."/>
            <person name="Gubbala S."/>
            <person name="Hirani K."/>
            <person name="Jayaseelan J.C."/>
            <person name="Lara F."/>
            <person name="Munidasa M."/>
            <person name="Palculict T."/>
            <person name="Patil S."/>
            <person name="Pu L.-L."/>
            <person name="Saada N."/>
            <person name="Tang L."/>
            <person name="Weissenberger G."/>
            <person name="Zhu Y."/>
            <person name="Hemphill L."/>
            <person name="Shang Y."/>
            <person name="Youmans B."/>
            <person name="Ayvaz T."/>
            <person name="Ross M."/>
            <person name="Santibanez J."/>
            <person name="Aqrawi P."/>
            <person name="Gross S."/>
            <person name="Joshi V."/>
            <person name="Fowler G."/>
            <person name="Nazareth L."/>
            <person name="Reid J."/>
            <person name="Worley K."/>
            <person name="Petrosino J."/>
            <person name="Highlander S."/>
            <person name="Gibbs R."/>
        </authorList>
    </citation>
    <scope>NUCLEOTIDE SEQUENCE [LARGE SCALE GENOMIC DNA]</scope>
    <source>
        <strain evidence="11 12">ATCC BAA-1200</strain>
    </source>
</reference>
<comment type="function">
    <text evidence="8">3'-5' exoribonuclease that releases 5'-nucleoside monophosphates and is involved in maturation of structured RNAs.</text>
</comment>
<evidence type="ECO:0000256" key="9">
    <source>
        <dbReference type="SAM" id="MobiDB-lite"/>
    </source>
</evidence>
<dbReference type="PROSITE" id="PS01175">
    <property type="entry name" value="RIBONUCLEASE_II"/>
    <property type="match status" value="1"/>
</dbReference>
<evidence type="ECO:0000313" key="11">
    <source>
        <dbReference type="EMBL" id="EGF12152.1"/>
    </source>
</evidence>
<dbReference type="CDD" id="cd04471">
    <property type="entry name" value="S1_RNase_R"/>
    <property type="match status" value="1"/>
</dbReference>
<dbReference type="Pfam" id="PF00575">
    <property type="entry name" value="S1"/>
    <property type="match status" value="1"/>
</dbReference>
<dbReference type="InterPro" id="IPR004476">
    <property type="entry name" value="RNase_II/RNase_R"/>
</dbReference>
<evidence type="ECO:0000313" key="12">
    <source>
        <dbReference type="Proteomes" id="UP000004105"/>
    </source>
</evidence>
<comment type="caution">
    <text evidence="11">The sequence shown here is derived from an EMBL/GenBank/DDBJ whole genome shotgun (WGS) entry which is preliminary data.</text>
</comment>
<dbReference type="STRING" id="267212.GCA_001063965_00989"/>
<feature type="domain" description="S1 motif" evidence="10">
    <location>
        <begin position="642"/>
        <end position="723"/>
    </location>
</feature>
<evidence type="ECO:0000256" key="5">
    <source>
        <dbReference type="ARBA" id="ARBA00022801"/>
    </source>
</evidence>
<evidence type="ECO:0000256" key="2">
    <source>
        <dbReference type="ARBA" id="ARBA00004496"/>
    </source>
</evidence>
<keyword evidence="4 8" id="KW-0540">Nuclease</keyword>
<name>F2B8Q7_9NEIS</name>
<dbReference type="Pfam" id="PF00773">
    <property type="entry name" value="RNB"/>
    <property type="match status" value="1"/>
</dbReference>
<dbReference type="InterPro" id="IPR022966">
    <property type="entry name" value="RNase_II/R_CS"/>
</dbReference>
<keyword evidence="7 8" id="KW-0694">RNA-binding</keyword>
<evidence type="ECO:0000256" key="6">
    <source>
        <dbReference type="ARBA" id="ARBA00022839"/>
    </source>
</evidence>
<dbReference type="FunFam" id="2.40.50.140:FF:000408">
    <property type="entry name" value="Ribonuclease R"/>
    <property type="match status" value="1"/>
</dbReference>
<dbReference type="EC" id="3.1.13.1" evidence="8"/>
<dbReference type="InterPro" id="IPR013223">
    <property type="entry name" value="RNase_B_OB_dom"/>
</dbReference>
<comment type="subcellular location">
    <subcellularLocation>
        <location evidence="2 8">Cytoplasm</location>
    </subcellularLocation>
</comment>
<dbReference type="NCBIfam" id="TIGR00358">
    <property type="entry name" value="3_prime_RNase"/>
    <property type="match status" value="1"/>
</dbReference>
<dbReference type="HOGENOM" id="CLU_002333_7_0_4"/>
<dbReference type="InterPro" id="IPR012340">
    <property type="entry name" value="NA-bd_OB-fold"/>
</dbReference>
<dbReference type="Proteomes" id="UP000004105">
    <property type="component" value="Unassembled WGS sequence"/>
</dbReference>
<evidence type="ECO:0000256" key="7">
    <source>
        <dbReference type="ARBA" id="ARBA00022884"/>
    </source>
</evidence>
<evidence type="ECO:0000256" key="8">
    <source>
        <dbReference type="HAMAP-Rule" id="MF_01895"/>
    </source>
</evidence>
<keyword evidence="12" id="KW-1185">Reference proteome</keyword>
<dbReference type="AlphaFoldDB" id="F2B8Q7"/>
<dbReference type="Gene3D" id="2.40.50.140">
    <property type="entry name" value="Nucleic acid-binding proteins"/>
    <property type="match status" value="2"/>
</dbReference>
<feature type="compositionally biased region" description="Basic and acidic residues" evidence="9">
    <location>
        <begin position="742"/>
        <end position="755"/>
    </location>
</feature>
<dbReference type="EMBL" id="AFAY01000003">
    <property type="protein sequence ID" value="EGF12152.1"/>
    <property type="molecule type" value="Genomic_DNA"/>
</dbReference>
<organism evidence="11 12">
    <name type="scientific">Neisseria bacilliformis ATCC BAA-1200</name>
    <dbReference type="NCBI Taxonomy" id="888742"/>
    <lineage>
        <taxon>Bacteria</taxon>
        <taxon>Pseudomonadati</taxon>
        <taxon>Pseudomonadota</taxon>
        <taxon>Betaproteobacteria</taxon>
        <taxon>Neisseriales</taxon>
        <taxon>Neisseriaceae</taxon>
        <taxon>Neisseria</taxon>
    </lineage>
</organism>
<dbReference type="InterPro" id="IPR040476">
    <property type="entry name" value="CSD2"/>
</dbReference>
<keyword evidence="6 8" id="KW-0269">Exonuclease</keyword>
<dbReference type="InterPro" id="IPR011129">
    <property type="entry name" value="CSD"/>
</dbReference>
<keyword evidence="5 8" id="KW-0378">Hydrolase</keyword>